<dbReference type="EMBL" id="BGZK01000064">
    <property type="protein sequence ID" value="GBP14487.1"/>
    <property type="molecule type" value="Genomic_DNA"/>
</dbReference>
<organism evidence="2 3">
    <name type="scientific">Eumeta variegata</name>
    <name type="common">Bagworm moth</name>
    <name type="synonym">Eumeta japonica</name>
    <dbReference type="NCBI Taxonomy" id="151549"/>
    <lineage>
        <taxon>Eukaryota</taxon>
        <taxon>Metazoa</taxon>
        <taxon>Ecdysozoa</taxon>
        <taxon>Arthropoda</taxon>
        <taxon>Hexapoda</taxon>
        <taxon>Insecta</taxon>
        <taxon>Pterygota</taxon>
        <taxon>Neoptera</taxon>
        <taxon>Endopterygota</taxon>
        <taxon>Lepidoptera</taxon>
        <taxon>Glossata</taxon>
        <taxon>Ditrysia</taxon>
        <taxon>Tineoidea</taxon>
        <taxon>Psychidae</taxon>
        <taxon>Oiketicinae</taxon>
        <taxon>Eumeta</taxon>
    </lineage>
</organism>
<evidence type="ECO:0000313" key="2">
    <source>
        <dbReference type="EMBL" id="GBP14487.1"/>
    </source>
</evidence>
<gene>
    <name evidence="2" type="ORF">EVAR_7768_1</name>
</gene>
<keyword evidence="3" id="KW-1185">Reference proteome</keyword>
<sequence>MFGPPSCCQDNCCQMFELLPHGMPMTDTHRSGTAGSTTLASPPTNSASEGARRIVVIFNRACQFAPARYLMTNYISRRPNDPQGRCPLYVQLRLHSDNPDGNQLHPPSCSLTYVMDSSSKKRFYSVLKFQRSLLLPCLPGVYTLLCPLPPCPSPPQRVPRGAPYAAIFAAVNVV</sequence>
<name>A0A4C1TM19_EUMVA</name>
<feature type="compositionally biased region" description="Polar residues" evidence="1">
    <location>
        <begin position="31"/>
        <end position="46"/>
    </location>
</feature>
<evidence type="ECO:0000256" key="1">
    <source>
        <dbReference type="SAM" id="MobiDB-lite"/>
    </source>
</evidence>
<evidence type="ECO:0000313" key="3">
    <source>
        <dbReference type="Proteomes" id="UP000299102"/>
    </source>
</evidence>
<accession>A0A4C1TM19</accession>
<dbReference type="AlphaFoldDB" id="A0A4C1TM19"/>
<feature type="region of interest" description="Disordered" evidence="1">
    <location>
        <begin position="24"/>
        <end position="46"/>
    </location>
</feature>
<dbReference type="Proteomes" id="UP000299102">
    <property type="component" value="Unassembled WGS sequence"/>
</dbReference>
<proteinExistence type="predicted"/>
<protein>
    <submittedName>
        <fullName evidence="2">Uncharacterized protein</fullName>
    </submittedName>
</protein>
<reference evidence="2 3" key="1">
    <citation type="journal article" date="2019" name="Commun. Biol.">
        <title>The bagworm genome reveals a unique fibroin gene that provides high tensile strength.</title>
        <authorList>
            <person name="Kono N."/>
            <person name="Nakamura H."/>
            <person name="Ohtoshi R."/>
            <person name="Tomita M."/>
            <person name="Numata K."/>
            <person name="Arakawa K."/>
        </authorList>
    </citation>
    <scope>NUCLEOTIDE SEQUENCE [LARGE SCALE GENOMIC DNA]</scope>
</reference>
<comment type="caution">
    <text evidence="2">The sequence shown here is derived from an EMBL/GenBank/DDBJ whole genome shotgun (WGS) entry which is preliminary data.</text>
</comment>